<name>A0A561WM55_ACTTI</name>
<dbReference type="PROSITE" id="PS51318">
    <property type="entry name" value="TAT"/>
    <property type="match status" value="1"/>
</dbReference>
<dbReference type="PANTHER" id="PTHR40079">
    <property type="entry name" value="MANNAN ENDO-1,4-BETA-MANNOSIDASE E-RELATED"/>
    <property type="match status" value="1"/>
</dbReference>
<dbReference type="PROSITE" id="PS51764">
    <property type="entry name" value="GH26"/>
    <property type="match status" value="1"/>
</dbReference>
<dbReference type="Gene3D" id="3.20.20.80">
    <property type="entry name" value="Glycosidases"/>
    <property type="match status" value="1"/>
</dbReference>
<keyword evidence="5" id="KW-0732">Signal</keyword>
<dbReference type="InterPro" id="IPR006311">
    <property type="entry name" value="TAT_signal"/>
</dbReference>
<sequence length="324" mass="35630">MGARLSRRDLLLLAGATALPAAGCTAKPAPWPPVPSGPAPAVTAGGGPAPFTPGRVMLGGYVDLRGMTAAESLRLRRRQLGRDLRIVHRYYSWTDRLPATLAYLPAGSTLMLSWRGPTLREITGGGADRLITAAARRLAAGRRPILLRWGWDMNRDFFRWGGAANGRSPEGYVTAWRRLRRLFREAGADNVAWVWSPNADTQPDEDWNRIDGYYPGDEHVDWVGVSGYARQETPAQMFDEVYQRYSARKPIMIAEVAVADRGGASKPDWITDFAAWVRLRPAVGAAVWFDTDTHPGSAENWRIDSDPNSLAAYRALATEPVFGG</sequence>
<dbReference type="RefSeq" id="WP_122977971.1">
    <property type="nucleotide sequence ID" value="NZ_BOMX01000129.1"/>
</dbReference>
<keyword evidence="2 7" id="KW-0378">Hydrolase</keyword>
<dbReference type="AlphaFoldDB" id="A0A561WM55"/>
<dbReference type="GO" id="GO:0006080">
    <property type="term" value="P:substituted mannan metabolic process"/>
    <property type="evidence" value="ECO:0007669"/>
    <property type="project" value="InterPro"/>
</dbReference>
<comment type="caution">
    <text evidence="7">The sequence shown here is derived from an EMBL/GenBank/DDBJ whole genome shotgun (WGS) entry which is preliminary data.</text>
</comment>
<keyword evidence="3" id="KW-0326">Glycosidase</keyword>
<keyword evidence="8" id="KW-1185">Reference proteome</keyword>
<dbReference type="InterPro" id="IPR022790">
    <property type="entry name" value="GH26_dom"/>
</dbReference>
<evidence type="ECO:0000256" key="1">
    <source>
        <dbReference type="ARBA" id="ARBA00007754"/>
    </source>
</evidence>
<dbReference type="PANTHER" id="PTHR40079:SF4">
    <property type="entry name" value="GH26 DOMAIN-CONTAINING PROTEIN-RELATED"/>
    <property type="match status" value="1"/>
</dbReference>
<dbReference type="GO" id="GO:0016985">
    <property type="term" value="F:mannan endo-1,4-beta-mannosidase activity"/>
    <property type="evidence" value="ECO:0007669"/>
    <property type="project" value="InterPro"/>
</dbReference>
<organism evidence="7 8">
    <name type="scientific">Actinoplanes teichomyceticus</name>
    <dbReference type="NCBI Taxonomy" id="1867"/>
    <lineage>
        <taxon>Bacteria</taxon>
        <taxon>Bacillati</taxon>
        <taxon>Actinomycetota</taxon>
        <taxon>Actinomycetes</taxon>
        <taxon>Micromonosporales</taxon>
        <taxon>Micromonosporaceae</taxon>
        <taxon>Actinoplanes</taxon>
    </lineage>
</organism>
<gene>
    <name evidence="7" type="ORF">FHX34_1021498</name>
</gene>
<comment type="caution">
    <text evidence="4">Lacks conserved residue(s) required for the propagation of feature annotation.</text>
</comment>
<evidence type="ECO:0000313" key="7">
    <source>
        <dbReference type="EMBL" id="TWG24935.1"/>
    </source>
</evidence>
<dbReference type="Pfam" id="PF02156">
    <property type="entry name" value="Glyco_hydro_26"/>
    <property type="match status" value="1"/>
</dbReference>
<accession>A0A561WM55</accession>
<dbReference type="InterPro" id="IPR017853">
    <property type="entry name" value="GH"/>
</dbReference>
<protein>
    <submittedName>
        <fullName evidence="7">Glycosyl hydrolase family 26</fullName>
    </submittedName>
</protein>
<evidence type="ECO:0000256" key="2">
    <source>
        <dbReference type="ARBA" id="ARBA00022801"/>
    </source>
</evidence>
<proteinExistence type="inferred from homology"/>
<evidence type="ECO:0000256" key="4">
    <source>
        <dbReference type="PROSITE-ProRule" id="PRU01100"/>
    </source>
</evidence>
<feature type="chain" id="PRO_5038448544" evidence="5">
    <location>
        <begin position="22"/>
        <end position="324"/>
    </location>
</feature>
<evidence type="ECO:0000313" key="8">
    <source>
        <dbReference type="Proteomes" id="UP000320239"/>
    </source>
</evidence>
<dbReference type="OrthoDB" id="9816550at2"/>
<reference evidence="7 8" key="1">
    <citation type="submission" date="2019-06" db="EMBL/GenBank/DDBJ databases">
        <title>Sequencing the genomes of 1000 actinobacteria strains.</title>
        <authorList>
            <person name="Klenk H.-P."/>
        </authorList>
    </citation>
    <scope>NUCLEOTIDE SEQUENCE [LARGE SCALE GENOMIC DNA]</scope>
    <source>
        <strain evidence="7 8">DSM 43866</strain>
    </source>
</reference>
<feature type="domain" description="GH26" evidence="6">
    <location>
        <begin position="37"/>
        <end position="313"/>
    </location>
</feature>
<evidence type="ECO:0000259" key="6">
    <source>
        <dbReference type="PROSITE" id="PS51764"/>
    </source>
</evidence>
<feature type="signal peptide" evidence="5">
    <location>
        <begin position="1"/>
        <end position="21"/>
    </location>
</feature>
<dbReference type="EMBL" id="VIWY01000002">
    <property type="protein sequence ID" value="TWG24935.1"/>
    <property type="molecule type" value="Genomic_DNA"/>
</dbReference>
<dbReference type="SUPFAM" id="SSF51445">
    <property type="entry name" value="(Trans)glycosidases"/>
    <property type="match status" value="1"/>
</dbReference>
<dbReference type="Proteomes" id="UP000320239">
    <property type="component" value="Unassembled WGS sequence"/>
</dbReference>
<evidence type="ECO:0000256" key="5">
    <source>
        <dbReference type="SAM" id="SignalP"/>
    </source>
</evidence>
<dbReference type="InterPro" id="IPR000805">
    <property type="entry name" value="Glyco_hydro_26"/>
</dbReference>
<evidence type="ECO:0000256" key="3">
    <source>
        <dbReference type="ARBA" id="ARBA00023295"/>
    </source>
</evidence>
<comment type="similarity">
    <text evidence="1 4">Belongs to the glycosyl hydrolase 26 family.</text>
</comment>